<evidence type="ECO:0000313" key="3">
    <source>
        <dbReference type="Proteomes" id="UP000824120"/>
    </source>
</evidence>
<feature type="compositionally biased region" description="Basic and acidic residues" evidence="1">
    <location>
        <begin position="73"/>
        <end position="89"/>
    </location>
</feature>
<sequence>MEKWIKINYDHVPKYCKSCRIRGHNEEECYVIHLKLYPKKEIEGERMIKETKRTNTKVTKRWVDEVFMENKKDENCESMSERVKEDKETATQGGDIDEGSRSDIAGNKGKEK</sequence>
<proteinExistence type="predicted"/>
<dbReference type="AlphaFoldDB" id="A0A9J5YMU6"/>
<name>A0A9J5YMU6_SOLCO</name>
<reference evidence="2 3" key="1">
    <citation type="submission" date="2020-09" db="EMBL/GenBank/DDBJ databases">
        <title>De no assembly of potato wild relative species, Solanum commersonii.</title>
        <authorList>
            <person name="Cho K."/>
        </authorList>
    </citation>
    <scope>NUCLEOTIDE SEQUENCE [LARGE SCALE GENOMIC DNA]</scope>
    <source>
        <strain evidence="2">LZ3.2</strain>
        <tissue evidence="2">Leaf</tissue>
    </source>
</reference>
<keyword evidence="3" id="KW-1185">Reference proteome</keyword>
<evidence type="ECO:0000256" key="1">
    <source>
        <dbReference type="SAM" id="MobiDB-lite"/>
    </source>
</evidence>
<organism evidence="2 3">
    <name type="scientific">Solanum commersonii</name>
    <name type="common">Commerson's wild potato</name>
    <name type="synonym">Commerson's nightshade</name>
    <dbReference type="NCBI Taxonomy" id="4109"/>
    <lineage>
        <taxon>Eukaryota</taxon>
        <taxon>Viridiplantae</taxon>
        <taxon>Streptophyta</taxon>
        <taxon>Embryophyta</taxon>
        <taxon>Tracheophyta</taxon>
        <taxon>Spermatophyta</taxon>
        <taxon>Magnoliopsida</taxon>
        <taxon>eudicotyledons</taxon>
        <taxon>Gunneridae</taxon>
        <taxon>Pentapetalae</taxon>
        <taxon>asterids</taxon>
        <taxon>lamiids</taxon>
        <taxon>Solanales</taxon>
        <taxon>Solanaceae</taxon>
        <taxon>Solanoideae</taxon>
        <taxon>Solaneae</taxon>
        <taxon>Solanum</taxon>
    </lineage>
</organism>
<feature type="region of interest" description="Disordered" evidence="1">
    <location>
        <begin position="73"/>
        <end position="112"/>
    </location>
</feature>
<dbReference type="EMBL" id="JACXVP010000006">
    <property type="protein sequence ID" value="KAG5601055.1"/>
    <property type="molecule type" value="Genomic_DNA"/>
</dbReference>
<dbReference type="OrthoDB" id="1110163at2759"/>
<dbReference type="Proteomes" id="UP000824120">
    <property type="component" value="Chromosome 6"/>
</dbReference>
<protein>
    <submittedName>
        <fullName evidence="2">Uncharacterized protein</fullName>
    </submittedName>
</protein>
<comment type="caution">
    <text evidence="2">The sequence shown here is derived from an EMBL/GenBank/DDBJ whole genome shotgun (WGS) entry which is preliminary data.</text>
</comment>
<gene>
    <name evidence="2" type="ORF">H5410_032425</name>
</gene>
<accession>A0A9J5YMU6</accession>
<evidence type="ECO:0000313" key="2">
    <source>
        <dbReference type="EMBL" id="KAG5601055.1"/>
    </source>
</evidence>